<reference evidence="6" key="1">
    <citation type="submission" date="2003-08" db="EMBL/GenBank/DDBJ databases">
        <authorList>
            <person name="Birren B."/>
            <person name="Nusbaum C."/>
            <person name="Abebe A."/>
            <person name="Abouelleil A."/>
            <person name="Adekoya E."/>
            <person name="Ait-zahra M."/>
            <person name="Allen N."/>
            <person name="Allen T."/>
            <person name="An P."/>
            <person name="Anderson M."/>
            <person name="Anderson S."/>
            <person name="Arachchi H."/>
            <person name="Armbruster J."/>
            <person name="Bachantsang P."/>
            <person name="Baldwin J."/>
            <person name="Barry A."/>
            <person name="Bayul T."/>
            <person name="Blitshsteyn B."/>
            <person name="Bloom T."/>
            <person name="Blye J."/>
            <person name="Boguslavskiy L."/>
            <person name="Borowsky M."/>
            <person name="Boukhgalter B."/>
            <person name="Brunache A."/>
            <person name="Butler J."/>
            <person name="Calixte N."/>
            <person name="Calvo S."/>
            <person name="Camarata J."/>
            <person name="Campo K."/>
            <person name="Chang J."/>
            <person name="Cheshatsang Y."/>
            <person name="Citroen M."/>
            <person name="Collymore A."/>
            <person name="Considine T."/>
            <person name="Cook A."/>
            <person name="Cooke P."/>
            <person name="Corum B."/>
            <person name="Cuomo C."/>
            <person name="David R."/>
            <person name="Dawoe T."/>
            <person name="Degray S."/>
            <person name="Dodge S."/>
            <person name="Dooley K."/>
            <person name="Dorje P."/>
            <person name="Dorjee K."/>
            <person name="Dorris L."/>
            <person name="Duffey N."/>
            <person name="Dupes A."/>
            <person name="Elkins T."/>
            <person name="Engels R."/>
            <person name="Erickson J."/>
            <person name="Farina A."/>
            <person name="Faro S."/>
            <person name="Ferreira P."/>
            <person name="Fischer H."/>
            <person name="Fitzgerald M."/>
            <person name="Foley K."/>
            <person name="Gage D."/>
            <person name="Galagan J."/>
            <person name="Gearin G."/>
            <person name="Gnerre S."/>
            <person name="Gnirke A."/>
            <person name="Goyette A."/>
            <person name="Graham J."/>
            <person name="Grandbois E."/>
            <person name="Gyaltsen K."/>
            <person name="Hafez N."/>
            <person name="Hagopian D."/>
            <person name="Hagos B."/>
            <person name="Hall J."/>
            <person name="Hatcher B."/>
            <person name="Heller A."/>
            <person name="Higgins H."/>
            <person name="Honan T."/>
            <person name="Horn A."/>
            <person name="Houde N."/>
            <person name="Hughes L."/>
            <person name="Hulme W."/>
            <person name="Husby E."/>
            <person name="Iliev I."/>
            <person name="Jaffe D."/>
            <person name="Jones C."/>
            <person name="Kamal M."/>
            <person name="Kamat A."/>
            <person name="Kamvysselis M."/>
            <person name="Karlsson E."/>
            <person name="Kells C."/>
            <person name="Kieu A."/>
            <person name="Kisner P."/>
            <person name="Kodira C."/>
            <person name="Kulbokas E."/>
            <person name="Labutti K."/>
            <person name="Lama D."/>
            <person name="Landers T."/>
            <person name="Leger J."/>
            <person name="Levine S."/>
            <person name="Lewis D."/>
            <person name="Lewis T."/>
            <person name="Lindblad-toh K."/>
            <person name="Liu X."/>
            <person name="Lokyitsang T."/>
            <person name="Lokyitsang Y."/>
            <person name="Lucien O."/>
            <person name="Lui A."/>
            <person name="Ma L.J."/>
            <person name="Mabbitt R."/>
            <person name="Macdonald J."/>
            <person name="Maclean C."/>
            <person name="Major J."/>
            <person name="Manning J."/>
            <person name="Marabella R."/>
            <person name="Maru K."/>
            <person name="Matthews C."/>
            <person name="Mauceli E."/>
            <person name="Mccarthy M."/>
            <person name="Mcdonough S."/>
            <person name="Mcghee T."/>
            <person name="Meldrim J."/>
            <person name="Meneus L."/>
            <person name="Mesirov J."/>
            <person name="Mihalev A."/>
            <person name="Mihova T."/>
            <person name="Mikkelsen T."/>
            <person name="Mlenga V."/>
            <person name="Moru K."/>
            <person name="Mozes J."/>
            <person name="Mulrain L."/>
            <person name="Munson G."/>
            <person name="Naylor J."/>
            <person name="Newes C."/>
            <person name="Nguyen C."/>
            <person name="Nguyen N."/>
            <person name="Nguyen T."/>
            <person name="Nicol R."/>
            <person name="Nielsen C."/>
            <person name="Nizzari M."/>
            <person name="Norbu C."/>
            <person name="Norbu N."/>
            <person name="O'donnell P."/>
            <person name="Okoawo O."/>
            <person name="O'leary S."/>
            <person name="Omotosho B."/>
            <person name="O'neill K."/>
            <person name="Osman S."/>
            <person name="Parker S."/>
            <person name="Perrin D."/>
            <person name="Phunkhang P."/>
            <person name="Piqani B."/>
            <person name="Purcell S."/>
            <person name="Rachupka T."/>
            <person name="Ramasamy U."/>
            <person name="Rameau R."/>
            <person name="Ray V."/>
            <person name="Raymond C."/>
            <person name="Retta R."/>
            <person name="Richardson S."/>
            <person name="Rise C."/>
            <person name="Rodriguez J."/>
            <person name="Rogers J."/>
            <person name="Rogov P."/>
            <person name="Rutman M."/>
            <person name="Schupbach R."/>
            <person name="Seaman C."/>
            <person name="Settipalli S."/>
            <person name="Sharpe T."/>
            <person name="Sheridan J."/>
            <person name="Sherpa N."/>
            <person name="Shi J."/>
            <person name="Smirnov S."/>
            <person name="Smith C."/>
            <person name="Sougnez C."/>
            <person name="Spencer B."/>
            <person name="Stalker J."/>
            <person name="Stange-thomann N."/>
            <person name="Stavropoulos S."/>
            <person name="Stetson K."/>
            <person name="Stone C."/>
            <person name="Stone S."/>
            <person name="Stubbs M."/>
            <person name="Talamas J."/>
            <person name="Tchuinga P."/>
            <person name="Tenzing P."/>
            <person name="Tesfaye S."/>
            <person name="Theodore J."/>
            <person name="Thoulutsang Y."/>
            <person name="Topham K."/>
            <person name="Towey S."/>
            <person name="Tsamla T."/>
            <person name="Tsomo N."/>
            <person name="Vallee D."/>
            <person name="Vassiliev H."/>
            <person name="Venkataraman V."/>
            <person name="Vinson J."/>
            <person name="Vo A."/>
            <person name="Wade C."/>
            <person name="Wang S."/>
            <person name="Wangchuk T."/>
            <person name="Wangdi T."/>
            <person name="Whittaker C."/>
            <person name="Wilkinson J."/>
            <person name="Wu Y."/>
            <person name="Wyman D."/>
            <person name="Yadav S."/>
            <person name="Yang S."/>
            <person name="Yang X."/>
            <person name="Yeager S."/>
            <person name="Yee E."/>
            <person name="Young G."/>
            <person name="Zainoun J."/>
            <person name="Zembeck L."/>
            <person name="Zimmer A."/>
            <person name="Zody M."/>
            <person name="Lander E."/>
        </authorList>
    </citation>
    <scope>NUCLEOTIDE SEQUENCE [LARGE SCALE GENOMIC DNA]</scope>
</reference>
<keyword evidence="2" id="KW-0677">Repeat</keyword>
<dbReference type="SMART" id="SM00557">
    <property type="entry name" value="IG_FLMN"/>
    <property type="match status" value="1"/>
</dbReference>
<evidence type="ECO:0000256" key="2">
    <source>
        <dbReference type="ARBA" id="ARBA00022737"/>
    </source>
</evidence>
<dbReference type="InterPro" id="IPR001298">
    <property type="entry name" value="Filamin/ABP280_rpt"/>
</dbReference>
<reference evidence="5" key="2">
    <citation type="submission" date="2025-08" db="UniProtKB">
        <authorList>
            <consortium name="Ensembl"/>
        </authorList>
    </citation>
    <scope>IDENTIFICATION</scope>
</reference>
<dbReference type="SUPFAM" id="SSF81296">
    <property type="entry name" value="E set domains"/>
    <property type="match status" value="2"/>
</dbReference>
<keyword evidence="6" id="KW-1185">Reference proteome</keyword>
<dbReference type="HOGENOM" id="CLU_1810468_0_0_1"/>
<evidence type="ECO:0000313" key="6">
    <source>
        <dbReference type="Proteomes" id="UP000007875"/>
    </source>
</evidence>
<dbReference type="InterPro" id="IPR017868">
    <property type="entry name" value="Filamin/ABP280_repeat-like"/>
</dbReference>
<dbReference type="GeneTree" id="ENSGT00940000153588"/>
<name>H2ZJ20_CIOSA</name>
<dbReference type="GO" id="GO:0051015">
    <property type="term" value="F:actin filament binding"/>
    <property type="evidence" value="ECO:0007669"/>
    <property type="project" value="InterPro"/>
</dbReference>
<feature type="region of interest" description="Disordered" evidence="4">
    <location>
        <begin position="29"/>
        <end position="49"/>
    </location>
</feature>
<dbReference type="InterPro" id="IPR044801">
    <property type="entry name" value="Filamin"/>
</dbReference>
<evidence type="ECO:0000256" key="3">
    <source>
        <dbReference type="PROSITE-ProRule" id="PRU00087"/>
    </source>
</evidence>
<feature type="repeat" description="Filamin" evidence="3">
    <location>
        <begin position="1"/>
        <end position="89"/>
    </location>
</feature>
<dbReference type="InterPro" id="IPR014756">
    <property type="entry name" value="Ig_E-set"/>
</dbReference>
<evidence type="ECO:0000256" key="1">
    <source>
        <dbReference type="ARBA" id="ARBA00009238"/>
    </source>
</evidence>
<dbReference type="PROSITE" id="PS50194">
    <property type="entry name" value="FILAMIN_REPEAT"/>
    <property type="match status" value="2"/>
</dbReference>
<comment type="similarity">
    <text evidence="1">Belongs to the filamin family.</text>
</comment>
<dbReference type="InterPro" id="IPR013783">
    <property type="entry name" value="Ig-like_fold"/>
</dbReference>
<dbReference type="Ensembl" id="ENSCSAVT00000017778.1">
    <property type="protein sequence ID" value="ENSCSAVP00000017586.1"/>
    <property type="gene ID" value="ENSCSAVG00000010354.1"/>
</dbReference>
<feature type="repeat" description="Filamin" evidence="3">
    <location>
        <begin position="89"/>
        <end position="143"/>
    </location>
</feature>
<dbReference type="PANTHER" id="PTHR38537:SF8">
    <property type="entry name" value="FILAMIN-A"/>
    <property type="match status" value="1"/>
</dbReference>
<organism evidence="5 6">
    <name type="scientific">Ciona savignyi</name>
    <name type="common">Pacific transparent sea squirt</name>
    <dbReference type="NCBI Taxonomy" id="51511"/>
    <lineage>
        <taxon>Eukaryota</taxon>
        <taxon>Metazoa</taxon>
        <taxon>Chordata</taxon>
        <taxon>Tunicata</taxon>
        <taxon>Ascidiacea</taxon>
        <taxon>Phlebobranchia</taxon>
        <taxon>Cionidae</taxon>
        <taxon>Ciona</taxon>
    </lineage>
</organism>
<dbReference type="Proteomes" id="UP000007875">
    <property type="component" value="Unassembled WGS sequence"/>
</dbReference>
<dbReference type="PANTHER" id="PTHR38537">
    <property type="entry name" value="JITTERBUG, ISOFORM N"/>
    <property type="match status" value="1"/>
</dbReference>
<feature type="compositionally biased region" description="Polar residues" evidence="4">
    <location>
        <begin position="31"/>
        <end position="41"/>
    </location>
</feature>
<evidence type="ECO:0000256" key="4">
    <source>
        <dbReference type="SAM" id="MobiDB-lite"/>
    </source>
</evidence>
<sequence>MNGNEPAIEQVDGADSIRPVQLVFEVPTRPGQLSSEVTTPSGKKEKPVIKTNDDNTITVQYQPHEIGLHEMAILLDTEHISGSPIQFYADVMAPGHVTAYGPGLVTGKVNEPANFTIVTKDAGAGGLSIAVEGPSKADINFED</sequence>
<dbReference type="GO" id="GO:0030036">
    <property type="term" value="P:actin cytoskeleton organization"/>
    <property type="evidence" value="ECO:0007669"/>
    <property type="project" value="InterPro"/>
</dbReference>
<protein>
    <submittedName>
        <fullName evidence="5">Uncharacterized protein</fullName>
    </submittedName>
</protein>
<dbReference type="Gene3D" id="2.60.40.10">
    <property type="entry name" value="Immunoglobulins"/>
    <property type="match status" value="2"/>
</dbReference>
<reference evidence="5" key="3">
    <citation type="submission" date="2025-09" db="UniProtKB">
        <authorList>
            <consortium name="Ensembl"/>
        </authorList>
    </citation>
    <scope>IDENTIFICATION</scope>
</reference>
<dbReference type="Pfam" id="PF00630">
    <property type="entry name" value="Filamin"/>
    <property type="match status" value="2"/>
</dbReference>
<evidence type="ECO:0000313" key="5">
    <source>
        <dbReference type="Ensembl" id="ENSCSAVP00000017586.1"/>
    </source>
</evidence>
<accession>H2ZJ20</accession>
<dbReference type="AlphaFoldDB" id="H2ZJ20"/>
<proteinExistence type="inferred from homology"/>